<dbReference type="SUPFAM" id="SSF52096">
    <property type="entry name" value="ClpP/crotonase"/>
    <property type="match status" value="1"/>
</dbReference>
<dbReference type="PROSITE" id="PS51257">
    <property type="entry name" value="PROKAR_LIPOPROTEIN"/>
    <property type="match status" value="1"/>
</dbReference>
<dbReference type="Gene3D" id="3.30.750.44">
    <property type="match status" value="1"/>
</dbReference>
<dbReference type="Pfam" id="PF14684">
    <property type="entry name" value="Tricorn_C1"/>
    <property type="match status" value="1"/>
</dbReference>
<evidence type="ECO:0000313" key="3">
    <source>
        <dbReference type="Proteomes" id="UP001172083"/>
    </source>
</evidence>
<reference evidence="2" key="1">
    <citation type="submission" date="2023-06" db="EMBL/GenBank/DDBJ databases">
        <title>Genomic of Agaribacillus aureum.</title>
        <authorList>
            <person name="Wang G."/>
        </authorList>
    </citation>
    <scope>NUCLEOTIDE SEQUENCE</scope>
    <source>
        <strain evidence="2">BMA12</strain>
    </source>
</reference>
<evidence type="ECO:0000259" key="1">
    <source>
        <dbReference type="SMART" id="SM00245"/>
    </source>
</evidence>
<dbReference type="InterPro" id="IPR029045">
    <property type="entry name" value="ClpP/crotonase-like_dom_sf"/>
</dbReference>
<dbReference type="PANTHER" id="PTHR11261:SF3">
    <property type="entry name" value="RETINOL-BINDING PROTEIN 3"/>
    <property type="match status" value="1"/>
</dbReference>
<dbReference type="PANTHER" id="PTHR11261">
    <property type="entry name" value="INTERPHOTORECEPTOR RETINOID-BINDING PROTEIN"/>
    <property type="match status" value="1"/>
</dbReference>
<dbReference type="SMART" id="SM00245">
    <property type="entry name" value="TSPc"/>
    <property type="match status" value="1"/>
</dbReference>
<organism evidence="2 3">
    <name type="scientific">Agaribacillus aureus</name>
    <dbReference type="NCBI Taxonomy" id="3051825"/>
    <lineage>
        <taxon>Bacteria</taxon>
        <taxon>Pseudomonadati</taxon>
        <taxon>Bacteroidota</taxon>
        <taxon>Cytophagia</taxon>
        <taxon>Cytophagales</taxon>
        <taxon>Splendidivirgaceae</taxon>
        <taxon>Agaribacillus</taxon>
    </lineage>
</organism>
<dbReference type="Proteomes" id="UP001172083">
    <property type="component" value="Unassembled WGS sequence"/>
</dbReference>
<gene>
    <name evidence="2" type="ORF">QQ020_10185</name>
</gene>
<dbReference type="CDD" id="cd07563">
    <property type="entry name" value="Peptidase_S41_IRBP"/>
    <property type="match status" value="1"/>
</dbReference>
<accession>A0ABT8L5V5</accession>
<sequence>MKNIIYTLTVIWAITACEDPFFEDDPTNDPVTNFDIMWSTMNDKYVYFDYKRIDWDSIRNVYRPQVRAGMSDQALFQLMETALNTLRDGHVNLRSEFDISFYDGFYKNYPENFNFQLLEKHYLGDYKITGSLVNTIIDSIGYIRYGSFVNPIRNEDLDFIIQRFKGLKGIIIDIRNNEGGDPANGFRFAKRIADKKRHIYTTKYKSGPGKNDFTEADEAFIGPTSEYPRFHQPVVLLTNRKTYSAANFFTATLKAFPHVTVMGDQTGGGGGAPVGWELPNGWFFNFSTSISYLPDGFFIEDGIPPDIRVEITENDLLTGKDTILESALSSFR</sequence>
<comment type="caution">
    <text evidence="2">The sequence shown here is derived from an EMBL/GenBank/DDBJ whole genome shotgun (WGS) entry which is preliminary data.</text>
</comment>
<evidence type="ECO:0000313" key="2">
    <source>
        <dbReference type="EMBL" id="MDN5212417.1"/>
    </source>
</evidence>
<name>A0ABT8L5V5_9BACT</name>
<dbReference type="EMBL" id="JAUJEB010000001">
    <property type="protein sequence ID" value="MDN5212417.1"/>
    <property type="molecule type" value="Genomic_DNA"/>
</dbReference>
<proteinExistence type="predicted"/>
<dbReference type="Gene3D" id="3.90.226.10">
    <property type="entry name" value="2-enoyl-CoA Hydratase, Chain A, domain 1"/>
    <property type="match status" value="1"/>
</dbReference>
<feature type="domain" description="Tail specific protease" evidence="1">
    <location>
        <begin position="110"/>
        <end position="310"/>
    </location>
</feature>
<keyword evidence="3" id="KW-1185">Reference proteome</keyword>
<dbReference type="InterPro" id="IPR005151">
    <property type="entry name" value="Tail-specific_protease"/>
</dbReference>
<dbReference type="RefSeq" id="WP_346757734.1">
    <property type="nucleotide sequence ID" value="NZ_JAUJEB010000001.1"/>
</dbReference>
<dbReference type="Pfam" id="PF03572">
    <property type="entry name" value="Peptidase_S41"/>
    <property type="match status" value="1"/>
</dbReference>
<dbReference type="InterPro" id="IPR028204">
    <property type="entry name" value="Tricorn_C1"/>
</dbReference>
<protein>
    <submittedName>
        <fullName evidence="2">S41 family peptidase</fullName>
    </submittedName>
</protein>